<sequence length="171" mass="18426">MELSWDPLSWDPSAAQEFRRSLTGRKRRRCIATAPCGPSPQHAGTAPPHTAEQGAEPPGSARGQNHPGRPEARTTRGPQTHRGHRPTGATDPQGPQGPIDPQGPQTHRGPQGPQTHGPLACGAEPTQGRLPTPTLVVTPAQAKELSNYTSWTEEQRHGWQPVVFITGKYVE</sequence>
<evidence type="ECO:0000313" key="2">
    <source>
        <dbReference type="EMBL" id="TNN33946.1"/>
    </source>
</evidence>
<reference evidence="2 3" key="1">
    <citation type="submission" date="2019-03" db="EMBL/GenBank/DDBJ databases">
        <title>First draft genome of Liparis tanakae, snailfish: a comprehensive survey of snailfish specific genes.</title>
        <authorList>
            <person name="Kim W."/>
            <person name="Song I."/>
            <person name="Jeong J.-H."/>
            <person name="Kim D."/>
            <person name="Kim S."/>
            <person name="Ryu S."/>
            <person name="Song J.Y."/>
            <person name="Lee S.K."/>
        </authorList>
    </citation>
    <scope>NUCLEOTIDE SEQUENCE [LARGE SCALE GENOMIC DNA]</scope>
    <source>
        <tissue evidence="2">Muscle</tissue>
    </source>
</reference>
<gene>
    <name evidence="2" type="ORF">EYF80_055890</name>
</gene>
<comment type="caution">
    <text evidence="2">The sequence shown here is derived from an EMBL/GenBank/DDBJ whole genome shotgun (WGS) entry which is preliminary data.</text>
</comment>
<protein>
    <submittedName>
        <fullName evidence="2">Uncharacterized protein</fullName>
    </submittedName>
</protein>
<dbReference type="EMBL" id="SRLO01002080">
    <property type="protein sequence ID" value="TNN33946.1"/>
    <property type="molecule type" value="Genomic_DNA"/>
</dbReference>
<dbReference type="AlphaFoldDB" id="A0A4Z2EY92"/>
<proteinExistence type="predicted"/>
<evidence type="ECO:0000256" key="1">
    <source>
        <dbReference type="SAM" id="MobiDB-lite"/>
    </source>
</evidence>
<dbReference type="Proteomes" id="UP000314294">
    <property type="component" value="Unassembled WGS sequence"/>
</dbReference>
<feature type="region of interest" description="Disordered" evidence="1">
    <location>
        <begin position="1"/>
        <end position="133"/>
    </location>
</feature>
<accession>A0A4Z2EY92</accession>
<name>A0A4Z2EY92_9TELE</name>
<feature type="compositionally biased region" description="Low complexity" evidence="1">
    <location>
        <begin position="91"/>
        <end position="105"/>
    </location>
</feature>
<evidence type="ECO:0000313" key="3">
    <source>
        <dbReference type="Proteomes" id="UP000314294"/>
    </source>
</evidence>
<keyword evidence="3" id="KW-1185">Reference proteome</keyword>
<organism evidence="2 3">
    <name type="scientific">Liparis tanakae</name>
    <name type="common">Tanaka's snailfish</name>
    <dbReference type="NCBI Taxonomy" id="230148"/>
    <lineage>
        <taxon>Eukaryota</taxon>
        <taxon>Metazoa</taxon>
        <taxon>Chordata</taxon>
        <taxon>Craniata</taxon>
        <taxon>Vertebrata</taxon>
        <taxon>Euteleostomi</taxon>
        <taxon>Actinopterygii</taxon>
        <taxon>Neopterygii</taxon>
        <taxon>Teleostei</taxon>
        <taxon>Neoteleostei</taxon>
        <taxon>Acanthomorphata</taxon>
        <taxon>Eupercaria</taxon>
        <taxon>Perciformes</taxon>
        <taxon>Cottioidei</taxon>
        <taxon>Cottales</taxon>
        <taxon>Liparidae</taxon>
        <taxon>Liparis</taxon>
    </lineage>
</organism>